<dbReference type="GO" id="GO:0005524">
    <property type="term" value="F:ATP binding"/>
    <property type="evidence" value="ECO:0007669"/>
    <property type="project" value="UniProtKB-KW"/>
</dbReference>
<dbReference type="GO" id="GO:0015807">
    <property type="term" value="P:L-amino acid transport"/>
    <property type="evidence" value="ECO:0007669"/>
    <property type="project" value="TreeGrafter"/>
</dbReference>
<dbReference type="Pfam" id="PF00005">
    <property type="entry name" value="ABC_tran"/>
    <property type="match status" value="1"/>
</dbReference>
<sequence>MLAVEGLHAHYGRAHILHGVSLTVAAGEVLCLLGRNGAGKSTTMKAIMGLVPPSAGTVRLEGGRLEGGRLEGRDLAGQPPHAIARAGLGYVPEERRIFTGLTVLENLEVGRRPARPGLAPWTPERLFALFPSLGGMRHRPAGRMSGGEQQMLTIARTLMGNPRLLLLDEPSEGLAPVVVERMAEAILALKAEGLSILLSEQNLAFAGAVGDRACILETGTPRQTLPMPALMRDAALRARYLSV</sequence>
<dbReference type="InterPro" id="IPR003593">
    <property type="entry name" value="AAA+_ATPase"/>
</dbReference>
<evidence type="ECO:0000313" key="8">
    <source>
        <dbReference type="Proteomes" id="UP000245048"/>
    </source>
</evidence>
<dbReference type="AlphaFoldDB" id="A0A2U1V2H3"/>
<comment type="similarity">
    <text evidence="1">Belongs to the ABC transporter superfamily.</text>
</comment>
<comment type="caution">
    <text evidence="7">The sequence shown here is derived from an EMBL/GenBank/DDBJ whole genome shotgun (WGS) entry which is preliminary data.</text>
</comment>
<evidence type="ECO:0000256" key="1">
    <source>
        <dbReference type="ARBA" id="ARBA00005417"/>
    </source>
</evidence>
<gene>
    <name evidence="7" type="ORF">CR165_14325</name>
</gene>
<proteinExistence type="inferred from homology"/>
<dbReference type="InterPro" id="IPR003439">
    <property type="entry name" value="ABC_transporter-like_ATP-bd"/>
</dbReference>
<keyword evidence="2" id="KW-0813">Transport</keyword>
<organism evidence="7 8">
    <name type="scientific">Teichococcus aestuarii</name>
    <dbReference type="NCBI Taxonomy" id="568898"/>
    <lineage>
        <taxon>Bacteria</taxon>
        <taxon>Pseudomonadati</taxon>
        <taxon>Pseudomonadota</taxon>
        <taxon>Alphaproteobacteria</taxon>
        <taxon>Acetobacterales</taxon>
        <taxon>Roseomonadaceae</taxon>
        <taxon>Roseomonas</taxon>
    </lineage>
</organism>
<dbReference type="GO" id="GO:0016887">
    <property type="term" value="F:ATP hydrolysis activity"/>
    <property type="evidence" value="ECO:0007669"/>
    <property type="project" value="InterPro"/>
</dbReference>
<dbReference type="CDD" id="cd03224">
    <property type="entry name" value="ABC_TM1139_LivF_branched"/>
    <property type="match status" value="1"/>
</dbReference>
<dbReference type="InterPro" id="IPR052156">
    <property type="entry name" value="BCAA_Transport_ATP-bd_LivF"/>
</dbReference>
<dbReference type="RefSeq" id="WP_109517684.1">
    <property type="nucleotide sequence ID" value="NZ_PDOA01000009.1"/>
</dbReference>
<dbReference type="SMART" id="SM00382">
    <property type="entry name" value="AAA"/>
    <property type="match status" value="1"/>
</dbReference>
<dbReference type="OrthoDB" id="9775250at2"/>
<reference evidence="8" key="1">
    <citation type="submission" date="2017-10" db="EMBL/GenBank/DDBJ databases">
        <authorList>
            <person name="Toshchakov S.V."/>
            <person name="Goeva M.A."/>
        </authorList>
    </citation>
    <scope>NUCLEOTIDE SEQUENCE [LARGE SCALE GENOMIC DNA]</scope>
    <source>
        <strain evidence="8">JR1/69-1-13</strain>
    </source>
</reference>
<protein>
    <submittedName>
        <fullName evidence="7">ABC transporter ATP-binding protein</fullName>
    </submittedName>
</protein>
<keyword evidence="8" id="KW-1185">Reference proteome</keyword>
<name>A0A2U1V2H3_9PROT</name>
<dbReference type="SUPFAM" id="SSF52540">
    <property type="entry name" value="P-loop containing nucleoside triphosphate hydrolases"/>
    <property type="match status" value="1"/>
</dbReference>
<dbReference type="PANTHER" id="PTHR43820">
    <property type="entry name" value="HIGH-AFFINITY BRANCHED-CHAIN AMINO ACID TRANSPORT ATP-BINDING PROTEIN LIVF"/>
    <property type="match status" value="1"/>
</dbReference>
<accession>A0A2U1V2H3</accession>
<dbReference type="GO" id="GO:0015658">
    <property type="term" value="F:branched-chain amino acid transmembrane transporter activity"/>
    <property type="evidence" value="ECO:0007669"/>
    <property type="project" value="TreeGrafter"/>
</dbReference>
<keyword evidence="3" id="KW-0547">Nucleotide-binding</keyword>
<dbReference type="PROSITE" id="PS00211">
    <property type="entry name" value="ABC_TRANSPORTER_1"/>
    <property type="match status" value="1"/>
</dbReference>
<feature type="domain" description="ABC transporter" evidence="6">
    <location>
        <begin position="2"/>
        <end position="243"/>
    </location>
</feature>
<evidence type="ECO:0000256" key="5">
    <source>
        <dbReference type="ARBA" id="ARBA00022970"/>
    </source>
</evidence>
<dbReference type="EMBL" id="PDOA01000009">
    <property type="protein sequence ID" value="PWC28117.1"/>
    <property type="molecule type" value="Genomic_DNA"/>
</dbReference>
<evidence type="ECO:0000313" key="7">
    <source>
        <dbReference type="EMBL" id="PWC28117.1"/>
    </source>
</evidence>
<evidence type="ECO:0000256" key="4">
    <source>
        <dbReference type="ARBA" id="ARBA00022840"/>
    </source>
</evidence>
<evidence type="ECO:0000256" key="3">
    <source>
        <dbReference type="ARBA" id="ARBA00022741"/>
    </source>
</evidence>
<evidence type="ECO:0000256" key="2">
    <source>
        <dbReference type="ARBA" id="ARBA00022448"/>
    </source>
</evidence>
<dbReference type="InterPro" id="IPR017871">
    <property type="entry name" value="ABC_transporter-like_CS"/>
</dbReference>
<dbReference type="InterPro" id="IPR027417">
    <property type="entry name" value="P-loop_NTPase"/>
</dbReference>
<dbReference type="Gene3D" id="3.40.50.300">
    <property type="entry name" value="P-loop containing nucleotide triphosphate hydrolases"/>
    <property type="match status" value="1"/>
</dbReference>
<dbReference type="PANTHER" id="PTHR43820:SF2">
    <property type="entry name" value="ABC TRANSPORTER ATP-BINDING PROTEIN"/>
    <property type="match status" value="1"/>
</dbReference>
<evidence type="ECO:0000259" key="6">
    <source>
        <dbReference type="PROSITE" id="PS50893"/>
    </source>
</evidence>
<keyword evidence="4 7" id="KW-0067">ATP-binding</keyword>
<keyword evidence="5" id="KW-0029">Amino-acid transport</keyword>
<dbReference type="Proteomes" id="UP000245048">
    <property type="component" value="Unassembled WGS sequence"/>
</dbReference>
<dbReference type="PROSITE" id="PS50893">
    <property type="entry name" value="ABC_TRANSPORTER_2"/>
    <property type="match status" value="1"/>
</dbReference>